<accession>A0A2J6SSQ8</accession>
<feature type="transmembrane region" description="Helical" evidence="1">
    <location>
        <begin position="215"/>
        <end position="236"/>
    </location>
</feature>
<proteinExistence type="predicted"/>
<evidence type="ECO:0000313" key="2">
    <source>
        <dbReference type="EMBL" id="PMD53816.1"/>
    </source>
</evidence>
<dbReference type="OrthoDB" id="3021074at2759"/>
<name>A0A2J6SSQ8_9HELO</name>
<dbReference type="AlphaFoldDB" id="A0A2J6SSQ8"/>
<feature type="transmembrane region" description="Helical" evidence="1">
    <location>
        <begin position="133"/>
        <end position="150"/>
    </location>
</feature>
<dbReference type="GeneID" id="36583768"/>
<sequence>MARLPSAVVLETLSRRNNPQTATNTTSQVLQVICEFPLSGQYGVGCRVLYYILVAVCLVKNKSELLKQVCLATALIFPAVAAIHAVVLAALHNDGFVDMDIFGAFQLCSIGILVGPVTVKRSGTYWKASGRKLLLPWTILILAGLLSLTVEFCRTKPHPCPYDDSGQPTSTEARVFNYTYPPTCNLTCSVFAGPFSRIRQGSANNVFVVPAPERITFGMGTLFAAGCCIPPVLYLMSIWIKILKHNWLEDWAIREDDKQGAGGSTKAIPRNRKELVRKILDNQESLVIGAFVVCILVLGELNFSSAQVNWQSEPMSAVGRQCSPLT</sequence>
<organism evidence="2 3">
    <name type="scientific">Hyaloscypha bicolor E</name>
    <dbReference type="NCBI Taxonomy" id="1095630"/>
    <lineage>
        <taxon>Eukaryota</taxon>
        <taxon>Fungi</taxon>
        <taxon>Dikarya</taxon>
        <taxon>Ascomycota</taxon>
        <taxon>Pezizomycotina</taxon>
        <taxon>Leotiomycetes</taxon>
        <taxon>Helotiales</taxon>
        <taxon>Hyaloscyphaceae</taxon>
        <taxon>Hyaloscypha</taxon>
        <taxon>Hyaloscypha bicolor</taxon>
    </lineage>
</organism>
<keyword evidence="1" id="KW-0812">Transmembrane</keyword>
<protein>
    <submittedName>
        <fullName evidence="2">Uncharacterized protein</fullName>
    </submittedName>
</protein>
<feature type="transmembrane region" description="Helical" evidence="1">
    <location>
        <begin position="286"/>
        <end position="306"/>
    </location>
</feature>
<keyword evidence="1" id="KW-0472">Membrane</keyword>
<evidence type="ECO:0000313" key="3">
    <source>
        <dbReference type="Proteomes" id="UP000235371"/>
    </source>
</evidence>
<evidence type="ECO:0000256" key="1">
    <source>
        <dbReference type="SAM" id="Phobius"/>
    </source>
</evidence>
<dbReference type="InParanoid" id="A0A2J6SSQ8"/>
<dbReference type="Proteomes" id="UP000235371">
    <property type="component" value="Unassembled WGS sequence"/>
</dbReference>
<feature type="transmembrane region" description="Helical" evidence="1">
    <location>
        <begin position="71"/>
        <end position="91"/>
    </location>
</feature>
<keyword evidence="3" id="KW-1185">Reference proteome</keyword>
<reference evidence="2 3" key="1">
    <citation type="submission" date="2016-04" db="EMBL/GenBank/DDBJ databases">
        <title>A degradative enzymes factory behind the ericoid mycorrhizal symbiosis.</title>
        <authorList>
            <consortium name="DOE Joint Genome Institute"/>
            <person name="Martino E."/>
            <person name="Morin E."/>
            <person name="Grelet G."/>
            <person name="Kuo A."/>
            <person name="Kohler A."/>
            <person name="Daghino S."/>
            <person name="Barry K."/>
            <person name="Choi C."/>
            <person name="Cichocki N."/>
            <person name="Clum A."/>
            <person name="Copeland A."/>
            <person name="Hainaut M."/>
            <person name="Haridas S."/>
            <person name="Labutti K."/>
            <person name="Lindquist E."/>
            <person name="Lipzen A."/>
            <person name="Khouja H.-R."/>
            <person name="Murat C."/>
            <person name="Ohm R."/>
            <person name="Olson A."/>
            <person name="Spatafora J."/>
            <person name="Veneault-Fourrey C."/>
            <person name="Henrissat B."/>
            <person name="Grigoriev I."/>
            <person name="Martin F."/>
            <person name="Perotto S."/>
        </authorList>
    </citation>
    <scope>NUCLEOTIDE SEQUENCE [LARGE SCALE GENOMIC DNA]</scope>
    <source>
        <strain evidence="2 3">E</strain>
    </source>
</reference>
<dbReference type="STRING" id="1095630.A0A2J6SSQ8"/>
<dbReference type="RefSeq" id="XP_024730720.1">
    <property type="nucleotide sequence ID" value="XM_024875689.1"/>
</dbReference>
<feature type="transmembrane region" description="Helical" evidence="1">
    <location>
        <begin position="103"/>
        <end position="121"/>
    </location>
</feature>
<gene>
    <name evidence="2" type="ORF">K444DRAFT_540195</name>
</gene>
<keyword evidence="1" id="KW-1133">Transmembrane helix</keyword>
<dbReference type="EMBL" id="KZ613866">
    <property type="protein sequence ID" value="PMD53816.1"/>
    <property type="molecule type" value="Genomic_DNA"/>
</dbReference>